<evidence type="ECO:0000256" key="5">
    <source>
        <dbReference type="ARBA" id="ARBA00023295"/>
    </source>
</evidence>
<dbReference type="InterPro" id="IPR000556">
    <property type="entry name" value="Glyco_hydro_48F"/>
</dbReference>
<accession>A0A1I1D1S0</accession>
<dbReference type="InterPro" id="IPR027390">
    <property type="entry name" value="Endoglucanase_F_dom3"/>
</dbReference>
<dbReference type="InterPro" id="IPR008928">
    <property type="entry name" value="6-hairpin_glycosidase_sf"/>
</dbReference>
<keyword evidence="5" id="KW-0326">Glycosidase</keyword>
<dbReference type="CDD" id="cd00063">
    <property type="entry name" value="FN3"/>
    <property type="match status" value="1"/>
</dbReference>
<evidence type="ECO:0000256" key="4">
    <source>
        <dbReference type="ARBA" id="ARBA00023277"/>
    </source>
</evidence>
<sequence>MLPKKTKAVVASILTAAMTTNVIAATVVPASAARTKANKYGDSTYAQRFMSMYDDVITNGQANGYLSQNNGGSGSFGVPYHAREELIVEAPDYGHETTSEAMSYLVWVAAMHDNIVKNSGEKFSGASTNDLAKAWKTMEVMIPDVQDSFWQSSSVSSQYCGEYDTPDQCPNAWAGEASKTAENPIFNKFTSVYQGKNGNGGLYLMHWLADVDNWYGFGSGTEFTFINTFQRGEQESCWETVPFPCVEEKKYGNSQQGIKGIFNKDSQVTNQWAYTNAPDAEDRAIQGVYDAIQWKVADSSITAKASEMGDELRNNMYDKYYQEISTNTSWTNGNAGDKSKHYLMNWYTSWGGALKSTGQNWCWQIGCSHAHEFYQNPLAAYGLLTSMNMKADGAKQDYTKSLERQLEFYLWLQSSNGPIAGGATNSYKGRYLTYPSGVPTFYGMMYVEHPVYADPGSNHWTGNQVWAVQRLAELYYWVKQNGDNTGVRPGGMTMEAALEQILDKWCAWFVNNTILTDDGDFYMPSNLDWSGAPDTWNGSATSNSGLTCKITGYGNTDLGCISSLANTLTYYAKAKGVKASDISSMTASSVGGSFNYKIDGVSNAKAGTKTYTAKDSALPKASLFLAKSLIDRAWDKGRDNLGMSRTEHNGSMARFFSQEVYIPESYNGTMPNGDKLQNGATFESIRTMYTGNCAGAETSQECIKLVEELRAAYKKDVAAGAKWSNKYSASDAEGQAELAKFKNIANVDLNYHRFWHAGDDMMAMGVMATLYPDLKPVPIPVPSDDYPKNVRAITNSQYHQVQFVWDKVDGADKYGIAVYLAGKWRVQTSNITTNSYVTPKNLTPGMTYKVAVAARVNGKWNTTDPIKNAITVTVK</sequence>
<dbReference type="InterPro" id="IPR003961">
    <property type="entry name" value="FN3_dom"/>
</dbReference>
<proteinExistence type="predicted"/>
<dbReference type="InterPro" id="IPR036116">
    <property type="entry name" value="FN3_sf"/>
</dbReference>
<dbReference type="OrthoDB" id="33861at2"/>
<organism evidence="10 11">
    <name type="scientific">Ruminococcus albus</name>
    <dbReference type="NCBI Taxonomy" id="1264"/>
    <lineage>
        <taxon>Bacteria</taxon>
        <taxon>Bacillati</taxon>
        <taxon>Bacillota</taxon>
        <taxon>Clostridia</taxon>
        <taxon>Eubacteriales</taxon>
        <taxon>Oscillospiraceae</taxon>
        <taxon>Ruminococcus</taxon>
    </lineage>
</organism>
<feature type="domain" description="Fibronectin type-III" evidence="9">
    <location>
        <begin position="786"/>
        <end position="875"/>
    </location>
</feature>
<dbReference type="GO" id="GO:0008810">
    <property type="term" value="F:cellulase activity"/>
    <property type="evidence" value="ECO:0007669"/>
    <property type="project" value="InterPro"/>
</dbReference>
<dbReference type="InterPro" id="IPR012341">
    <property type="entry name" value="6hp_glycosidase-like_sf"/>
</dbReference>
<dbReference type="EMBL" id="FOKQ01000001">
    <property type="protein sequence ID" value="SFB66563.1"/>
    <property type="molecule type" value="Genomic_DNA"/>
</dbReference>
<evidence type="ECO:0000256" key="1">
    <source>
        <dbReference type="ARBA" id="ARBA00022729"/>
    </source>
</evidence>
<keyword evidence="1 8" id="KW-0732">Signal</keyword>
<dbReference type="RefSeq" id="WP_074959530.1">
    <property type="nucleotide sequence ID" value="NZ_FOKQ01000001.1"/>
</dbReference>
<evidence type="ECO:0000256" key="3">
    <source>
        <dbReference type="ARBA" id="ARBA00023001"/>
    </source>
</evidence>
<dbReference type="Gene3D" id="2.60.40.10">
    <property type="entry name" value="Immunoglobulins"/>
    <property type="match status" value="1"/>
</dbReference>
<dbReference type="PROSITE" id="PS50853">
    <property type="entry name" value="FN3"/>
    <property type="match status" value="1"/>
</dbReference>
<evidence type="ECO:0000256" key="6">
    <source>
        <dbReference type="ARBA" id="ARBA00023326"/>
    </source>
</evidence>
<dbReference type="Gene3D" id="2.170.160.10">
    <property type="entry name" value="Endo-1,4-beta-glucanase f. Domain 2"/>
    <property type="match status" value="1"/>
</dbReference>
<keyword evidence="6" id="KW-0624">Polysaccharide degradation</keyword>
<feature type="chain" id="PRO_5039047185" evidence="8">
    <location>
        <begin position="25"/>
        <end position="875"/>
    </location>
</feature>
<dbReference type="GO" id="GO:0030245">
    <property type="term" value="P:cellulose catabolic process"/>
    <property type="evidence" value="ECO:0007669"/>
    <property type="project" value="UniProtKB-KW"/>
</dbReference>
<keyword evidence="3" id="KW-0136">Cellulose degradation</keyword>
<evidence type="ECO:0000256" key="8">
    <source>
        <dbReference type="SAM" id="SignalP"/>
    </source>
</evidence>
<keyword evidence="4" id="KW-0119">Carbohydrate metabolism</keyword>
<dbReference type="Proteomes" id="UP000182192">
    <property type="component" value="Unassembled WGS sequence"/>
</dbReference>
<name>A0A1I1D1S0_RUMAL</name>
<dbReference type="Pfam" id="PF02011">
    <property type="entry name" value="Glyco_hydro_48"/>
    <property type="match status" value="2"/>
</dbReference>
<feature type="active site" description="Proton donor" evidence="7">
    <location>
        <position position="100"/>
    </location>
</feature>
<dbReference type="PRINTS" id="PR00844">
    <property type="entry name" value="GLHYDRLASE48"/>
</dbReference>
<keyword evidence="2 10" id="KW-0378">Hydrolase</keyword>
<evidence type="ECO:0000256" key="7">
    <source>
        <dbReference type="PIRSR" id="PIRSR600556-1"/>
    </source>
</evidence>
<gene>
    <name evidence="10" type="ORF">SAMN02910406_00095</name>
</gene>
<dbReference type="Gene3D" id="1.50.10.10">
    <property type="match status" value="1"/>
</dbReference>
<feature type="active site" description="Nucleophile" evidence="7">
    <location>
        <position position="279"/>
    </location>
</feature>
<dbReference type="Gene3D" id="4.10.870.10">
    <property type="entry name" value="Endo-1,4-beta-glucanase f. Domain 3"/>
    <property type="match status" value="1"/>
</dbReference>
<dbReference type="InterPro" id="IPR023309">
    <property type="entry name" value="Endo-1-4-beta-glucanase_dom2"/>
</dbReference>
<dbReference type="SUPFAM" id="SSF48208">
    <property type="entry name" value="Six-hairpin glycosidases"/>
    <property type="match status" value="1"/>
</dbReference>
<dbReference type="eggNOG" id="COG3866">
    <property type="taxonomic scope" value="Bacteria"/>
</dbReference>
<evidence type="ECO:0000313" key="11">
    <source>
        <dbReference type="Proteomes" id="UP000182192"/>
    </source>
</evidence>
<dbReference type="AlphaFoldDB" id="A0A1I1D1S0"/>
<evidence type="ECO:0000259" key="9">
    <source>
        <dbReference type="PROSITE" id="PS50853"/>
    </source>
</evidence>
<dbReference type="eggNOG" id="COG4733">
    <property type="taxonomic scope" value="Bacteria"/>
</dbReference>
<feature type="signal peptide" evidence="8">
    <location>
        <begin position="1"/>
        <end position="24"/>
    </location>
</feature>
<dbReference type="InterPro" id="IPR013783">
    <property type="entry name" value="Ig-like_fold"/>
</dbReference>
<dbReference type="SUPFAM" id="SSF49265">
    <property type="entry name" value="Fibronectin type III"/>
    <property type="match status" value="1"/>
</dbReference>
<evidence type="ECO:0000313" key="10">
    <source>
        <dbReference type="EMBL" id="SFB66563.1"/>
    </source>
</evidence>
<protein>
    <submittedName>
        <fullName evidence="10">Glycosyl hydrolase family 48</fullName>
    </submittedName>
</protein>
<evidence type="ECO:0000256" key="2">
    <source>
        <dbReference type="ARBA" id="ARBA00022801"/>
    </source>
</evidence>
<reference evidence="10 11" key="1">
    <citation type="submission" date="2016-10" db="EMBL/GenBank/DDBJ databases">
        <authorList>
            <person name="de Groot N.N."/>
        </authorList>
    </citation>
    <scope>NUCLEOTIDE SEQUENCE [LARGE SCALE GENOMIC DNA]</scope>
    <source>
        <strain evidence="10 11">AR67</strain>
    </source>
</reference>